<organism evidence="4">
    <name type="scientific">Oikopleura dioica</name>
    <name type="common">Tunicate</name>
    <dbReference type="NCBI Taxonomy" id="34765"/>
    <lineage>
        <taxon>Eukaryota</taxon>
        <taxon>Metazoa</taxon>
        <taxon>Chordata</taxon>
        <taxon>Tunicata</taxon>
        <taxon>Appendicularia</taxon>
        <taxon>Copelata</taxon>
        <taxon>Oikopleuridae</taxon>
        <taxon>Oikopleura</taxon>
    </lineage>
</organism>
<dbReference type="GO" id="GO:0035658">
    <property type="term" value="C:Mon1-Ccz1 complex"/>
    <property type="evidence" value="ECO:0007669"/>
    <property type="project" value="InterPro"/>
</dbReference>
<dbReference type="Proteomes" id="UP000001307">
    <property type="component" value="Unassembled WGS sequence"/>
</dbReference>
<proteinExistence type="predicted"/>
<gene>
    <name evidence="4" type="ORF">GSOID_T00002314001</name>
</gene>
<dbReference type="AlphaFoldDB" id="E4X584"/>
<dbReference type="GO" id="GO:0005765">
    <property type="term" value="C:lysosomal membrane"/>
    <property type="evidence" value="ECO:0007669"/>
    <property type="project" value="TreeGrafter"/>
</dbReference>
<feature type="domain" description="Regulator of MON1-CCZ1 complex N-terminal" evidence="3">
    <location>
        <begin position="313"/>
        <end position="423"/>
    </location>
</feature>
<protein>
    <recommendedName>
        <fullName evidence="3">Regulator of MON1-CCZ1 complex N-terminal domain-containing protein</fullName>
    </recommendedName>
</protein>
<evidence type="ECO:0000256" key="1">
    <source>
        <dbReference type="SAM" id="Coils"/>
    </source>
</evidence>
<feature type="coiled-coil region" evidence="1">
    <location>
        <begin position="195"/>
        <end position="222"/>
    </location>
</feature>
<dbReference type="PANTHER" id="PTHR12897:SF4">
    <property type="entry name" value="REGULATOR OF MON1-CCZ1 COMPLEX"/>
    <property type="match status" value="1"/>
</dbReference>
<dbReference type="Pfam" id="PF21029">
    <property type="entry name" value="RMC1_N"/>
    <property type="match status" value="1"/>
</dbReference>
<dbReference type="InterPro" id="IPR049040">
    <property type="entry name" value="RMC1_N"/>
</dbReference>
<dbReference type="OrthoDB" id="26384at2759"/>
<dbReference type="PANTHER" id="PTHR12897">
    <property type="entry name" value="COLON CANCER-ASSOCIATED PROTEIN MIC1"/>
    <property type="match status" value="1"/>
</dbReference>
<dbReference type="InterPro" id="IPR040371">
    <property type="entry name" value="RMC1"/>
</dbReference>
<reference evidence="4" key="1">
    <citation type="journal article" date="2010" name="Science">
        <title>Plasticity of animal genome architecture unmasked by rapid evolution of a pelagic tunicate.</title>
        <authorList>
            <person name="Denoeud F."/>
            <person name="Henriet S."/>
            <person name="Mungpakdee S."/>
            <person name="Aury J.M."/>
            <person name="Da Silva C."/>
            <person name="Brinkmann H."/>
            <person name="Mikhaleva J."/>
            <person name="Olsen L.C."/>
            <person name="Jubin C."/>
            <person name="Canestro C."/>
            <person name="Bouquet J.M."/>
            <person name="Danks G."/>
            <person name="Poulain J."/>
            <person name="Campsteijn C."/>
            <person name="Adamski M."/>
            <person name="Cross I."/>
            <person name="Yadetie F."/>
            <person name="Muffato M."/>
            <person name="Louis A."/>
            <person name="Butcher S."/>
            <person name="Tsagkogeorga G."/>
            <person name="Konrad A."/>
            <person name="Singh S."/>
            <person name="Jensen M.F."/>
            <person name="Cong E.H."/>
            <person name="Eikeseth-Otteraa H."/>
            <person name="Noel B."/>
            <person name="Anthouard V."/>
            <person name="Porcel B.M."/>
            <person name="Kachouri-Lafond R."/>
            <person name="Nishino A."/>
            <person name="Ugolini M."/>
            <person name="Chourrout P."/>
            <person name="Nishida H."/>
            <person name="Aasland R."/>
            <person name="Huzurbazar S."/>
            <person name="Westhof E."/>
            <person name="Delsuc F."/>
            <person name="Lehrach H."/>
            <person name="Reinhardt R."/>
            <person name="Weissenbach J."/>
            <person name="Roy S.W."/>
            <person name="Artiguenave F."/>
            <person name="Postlethwait J.H."/>
            <person name="Manak J.R."/>
            <person name="Thompson E.M."/>
            <person name="Jaillon O."/>
            <person name="Du Pasquier L."/>
            <person name="Boudinot P."/>
            <person name="Liberles D.A."/>
            <person name="Volff J.N."/>
            <person name="Philippe H."/>
            <person name="Lenhard B."/>
            <person name="Roest Crollius H."/>
            <person name="Wincker P."/>
            <person name="Chourrout D."/>
        </authorList>
    </citation>
    <scope>NUCLEOTIDE SEQUENCE [LARGE SCALE GENOMIC DNA]</scope>
</reference>
<feature type="compositionally biased region" description="Polar residues" evidence="2">
    <location>
        <begin position="31"/>
        <end position="40"/>
    </location>
</feature>
<sequence>MVLLRRPRPAPPSPVPYEEPAETRKHERPRSPTSEMTNGDASFHSKILHHRVTTTPVIKTRSDDNSSSKNTVQKPMEPAYKDQKLQQRSYILDTGPDPFPYRPGKPNMQENSLLDYYKQIDDRAEFGELIEPEFVLANFSHAGQIKPVRTFGGTKQLGAIRAFTRTLCKDDLTFVDINELVTLDPVPTRIPQHQFKLQQQALEKQAEKNEALQEKILKSYNQQILGSQTRPVSELKDYITIEPMEQTRDFLNSRMISREMLNGTPMDAIIKCSPQKQQPQFQAIMTESNLEEAFLELTTRSIKFGPASTANAVFYDEGRREILSVDSNGTITVTSHKAHVKAKQIRLEPTGQIYAIKLSDSGLVATQRSHMSLDVFFKDNTSGIADMSISPSVKQQIISYFWLKNDQLAIVTTKSLELIQISVNTSKAKTLSKEDIAVAWCKYSAESSVFVISTGQEISAYLYARDCYTKISKLEIPRVSSLKEKAVWIIQLYKTTYICHLIVQNDETRLILHHVKKSSVTEESFMILGSAKDSYTLNVVDNLVSIHNLQLKLTSVFDVRAIPSEHGPSITGSIDALFFKRWGYYSRPNQNRNSRHPHIIRISKKF</sequence>
<keyword evidence="5" id="KW-1185">Reference proteome</keyword>
<keyword evidence="1" id="KW-0175">Coiled coil</keyword>
<evidence type="ECO:0000313" key="5">
    <source>
        <dbReference type="Proteomes" id="UP000001307"/>
    </source>
</evidence>
<dbReference type="EMBL" id="FN653025">
    <property type="protein sequence ID" value="CBY18453.1"/>
    <property type="molecule type" value="Genomic_DNA"/>
</dbReference>
<dbReference type="GO" id="GO:0031902">
    <property type="term" value="C:late endosome membrane"/>
    <property type="evidence" value="ECO:0007669"/>
    <property type="project" value="TreeGrafter"/>
</dbReference>
<feature type="region of interest" description="Disordered" evidence="2">
    <location>
        <begin position="1"/>
        <end position="78"/>
    </location>
</feature>
<name>E4X584_OIKDI</name>
<evidence type="ECO:0000259" key="3">
    <source>
        <dbReference type="Pfam" id="PF21029"/>
    </source>
</evidence>
<accession>E4X584</accession>
<evidence type="ECO:0000256" key="2">
    <source>
        <dbReference type="SAM" id="MobiDB-lite"/>
    </source>
</evidence>
<evidence type="ECO:0000313" key="4">
    <source>
        <dbReference type="EMBL" id="CBY18453.1"/>
    </source>
</evidence>
<dbReference type="InParanoid" id="E4X584"/>
<dbReference type="GO" id="GO:0010506">
    <property type="term" value="P:regulation of autophagy"/>
    <property type="evidence" value="ECO:0007669"/>
    <property type="project" value="InterPro"/>
</dbReference>